<proteinExistence type="predicted"/>
<accession>A0A2T4JSC4</accession>
<dbReference type="RefSeq" id="WP_107664792.1">
    <property type="nucleotide sequence ID" value="NZ_PZKG01000081.1"/>
</dbReference>
<gene>
    <name evidence="1" type="ORF">C5F48_15480</name>
</gene>
<organism evidence="1 2">
    <name type="scientific">Cereibacter changlensis JA139</name>
    <dbReference type="NCBI Taxonomy" id="1188249"/>
    <lineage>
        <taxon>Bacteria</taxon>
        <taxon>Pseudomonadati</taxon>
        <taxon>Pseudomonadota</taxon>
        <taxon>Alphaproteobacteria</taxon>
        <taxon>Rhodobacterales</taxon>
        <taxon>Paracoccaceae</taxon>
        <taxon>Cereibacter</taxon>
    </lineage>
</organism>
<reference evidence="1 2" key="1">
    <citation type="submission" date="2018-03" db="EMBL/GenBank/DDBJ databases">
        <title>Cereibacter changlensis.</title>
        <authorList>
            <person name="Meyer T.E."/>
            <person name="Miller S."/>
            <person name="Lodha T."/>
            <person name="Gandham S."/>
            <person name="Chintalapati S."/>
            <person name="Chintalapati V.R."/>
        </authorList>
    </citation>
    <scope>NUCLEOTIDE SEQUENCE [LARGE SCALE GENOMIC DNA]</scope>
    <source>
        <strain evidence="1 2">JA139</strain>
    </source>
</reference>
<dbReference type="Proteomes" id="UP000241010">
    <property type="component" value="Unassembled WGS sequence"/>
</dbReference>
<evidence type="ECO:0000313" key="2">
    <source>
        <dbReference type="Proteomes" id="UP000241010"/>
    </source>
</evidence>
<comment type="caution">
    <text evidence="1">The sequence shown here is derived from an EMBL/GenBank/DDBJ whole genome shotgun (WGS) entry which is preliminary data.</text>
</comment>
<dbReference type="EMBL" id="PZKG01000081">
    <property type="protein sequence ID" value="PTE20808.1"/>
    <property type="molecule type" value="Genomic_DNA"/>
</dbReference>
<evidence type="ECO:0000313" key="1">
    <source>
        <dbReference type="EMBL" id="PTE20808.1"/>
    </source>
</evidence>
<dbReference type="AlphaFoldDB" id="A0A2T4JSC4"/>
<keyword evidence="2" id="KW-1185">Reference proteome</keyword>
<dbReference type="OrthoDB" id="7210707at2"/>
<sequence>MSRIISVITGDIVGSSDAPQGALERTMQLLSRAAGELTYWSLPPARFTRFRGDGWQVLVNAPELAPRAALFLTARLRADPEAMASRMSIGTGPFASLGGADLSDARGAAFELSGRGLDAMSRLRLLSVEGEGLTALHPVVLDLLEQHCRKWTRDQAAAAALALHPGNPTLQDMASVLGISPQAVNYRLSGGAVQAIRRALTGWEEAFLAHAETGSWTR</sequence>
<name>A0A2T4JSC4_9RHOB</name>
<protein>
    <submittedName>
        <fullName evidence="1">Uncharacterized protein</fullName>
    </submittedName>
</protein>